<protein>
    <submittedName>
        <fullName evidence="1">Uncharacterized protein</fullName>
    </submittedName>
</protein>
<sequence length="87" mass="10158">MFHSFNLREVQKADEELSDVLTKINIELREVQIELKISQREQARSQILLSSRATKNMEEVMSVGPVVRFFSMNVFKDRNEIGGLFVR</sequence>
<organism evidence="1 2">
    <name type="scientific">Riccia fluitans</name>
    <dbReference type="NCBI Taxonomy" id="41844"/>
    <lineage>
        <taxon>Eukaryota</taxon>
        <taxon>Viridiplantae</taxon>
        <taxon>Streptophyta</taxon>
        <taxon>Embryophyta</taxon>
        <taxon>Marchantiophyta</taxon>
        <taxon>Marchantiopsida</taxon>
        <taxon>Marchantiidae</taxon>
        <taxon>Marchantiales</taxon>
        <taxon>Ricciaceae</taxon>
        <taxon>Riccia</taxon>
    </lineage>
</organism>
<dbReference type="AlphaFoldDB" id="A0ABD1YTI7"/>
<dbReference type="Proteomes" id="UP001605036">
    <property type="component" value="Unassembled WGS sequence"/>
</dbReference>
<evidence type="ECO:0000313" key="2">
    <source>
        <dbReference type="Proteomes" id="UP001605036"/>
    </source>
</evidence>
<dbReference type="EMBL" id="JBHFFA010000003">
    <property type="protein sequence ID" value="KAL2633749.1"/>
    <property type="molecule type" value="Genomic_DNA"/>
</dbReference>
<comment type="caution">
    <text evidence="1">The sequence shown here is derived from an EMBL/GenBank/DDBJ whole genome shotgun (WGS) entry which is preliminary data.</text>
</comment>
<reference evidence="1 2" key="1">
    <citation type="submission" date="2024-09" db="EMBL/GenBank/DDBJ databases">
        <title>Chromosome-scale assembly of Riccia fluitans.</title>
        <authorList>
            <person name="Paukszto L."/>
            <person name="Sawicki J."/>
            <person name="Karawczyk K."/>
            <person name="Piernik-Szablinska J."/>
            <person name="Szczecinska M."/>
            <person name="Mazdziarz M."/>
        </authorList>
    </citation>
    <scope>NUCLEOTIDE SEQUENCE [LARGE SCALE GENOMIC DNA]</scope>
    <source>
        <strain evidence="1">Rf_01</strain>
        <tissue evidence="1">Aerial parts of the thallus</tissue>
    </source>
</reference>
<keyword evidence="2" id="KW-1185">Reference proteome</keyword>
<proteinExistence type="predicted"/>
<gene>
    <name evidence="1" type="ORF">R1flu_005228</name>
</gene>
<name>A0ABD1YTI7_9MARC</name>
<evidence type="ECO:0000313" key="1">
    <source>
        <dbReference type="EMBL" id="KAL2633749.1"/>
    </source>
</evidence>
<accession>A0ABD1YTI7</accession>